<dbReference type="SUPFAM" id="SSF53448">
    <property type="entry name" value="Nucleotide-diphospho-sugar transferases"/>
    <property type="match status" value="2"/>
</dbReference>
<dbReference type="Gene3D" id="3.90.550.10">
    <property type="entry name" value="Spore Coat Polysaccharide Biosynthesis Protein SpsA, Chain A"/>
    <property type="match status" value="2"/>
</dbReference>
<dbReference type="AlphaFoldDB" id="A0A3S0U3B5"/>
<feature type="domain" description="Glycosyltransferase 2-like" evidence="1">
    <location>
        <begin position="287"/>
        <end position="467"/>
    </location>
</feature>
<reference evidence="2 3" key="1">
    <citation type="submission" date="2018-12" db="EMBL/GenBank/DDBJ databases">
        <title>Bacillus chawlae sp. nov., Bacillus glennii sp. nov., and Bacillus saganii sp. nov. Isolated from the Vehicle Assembly Building at Kennedy Space Center where the Viking Spacecraft were Assembled.</title>
        <authorList>
            <person name="Seuylemezian A."/>
            <person name="Vaishampayan P."/>
        </authorList>
    </citation>
    <scope>NUCLEOTIDE SEQUENCE [LARGE SCALE GENOMIC DNA]</scope>
    <source>
        <strain evidence="2 3">L5</strain>
    </source>
</reference>
<name>A0A3S0U3B5_9BACI</name>
<keyword evidence="3" id="KW-1185">Reference proteome</keyword>
<proteinExistence type="predicted"/>
<protein>
    <submittedName>
        <fullName evidence="2">Glycosyltransferase</fullName>
    </submittedName>
</protein>
<evidence type="ECO:0000313" key="3">
    <source>
        <dbReference type="Proteomes" id="UP000267430"/>
    </source>
</evidence>
<dbReference type="PANTHER" id="PTHR43179">
    <property type="entry name" value="RHAMNOSYLTRANSFERASE WBBL"/>
    <property type="match status" value="1"/>
</dbReference>
<sequence>MAEDYELWLKYNALTNKQREQILTNISSFKIQPLFSIVTVVQNEKMPITERCIESVMKQLYSLFEWIIVIPSNSSKIEKAIKEYSSDARLKILTVRERNIAQAKNAALQTAAGDYIAILDAGDELSEDALFENAMMINRHPEADIIYSDEDQITGRDDRHSPFFKPDWSPDTFLAQRYSFNLGVYRTALVHKLNGFRSAYKGIEETDLVLRLSESTSDIFHIPKILYQKRDSSYPKKRKQRDITSLSLQAVEEALERRNETGMVTKSQESSTHFLVRYQAKSNPLISIIIPTRDKADLLDTCLQSIFEKTAYSNFEIIVADNGSAEPETFALFEKWKAAERDRIKIEKMDIPYNWSTINNQAVKHANGELLLFLNNDIELLSPYWLHEMAGQAMRPQIGAVGAKLVYPDSTIQHAGVILGIHGVSDHCYKGEDHDFPGYFGRLLGVANFAAVTGACLMVRKSLFEQVGGMDEKLAIEFNDVDFCLKLLEKGHFNVLLPQVILVHHESKSRGQSSDSDKRLVSQTEAAILKTRWQQQIDNDPFYNHNLELSSGNFEMEYKLKYLIELSSLAEKVADFDERITGRINAKQNGNKLELFGWAINRSKDVSSMEIFVANHEQSVVAHTKINRERKDIAAKFNDDSFLQSGWWTICDTSLLPKGTHILYAYAYLPDEKTAIKLNGEFPITV</sequence>
<dbReference type="InterPro" id="IPR001173">
    <property type="entry name" value="Glyco_trans_2-like"/>
</dbReference>
<dbReference type="EMBL" id="RYZZ01000010">
    <property type="protein sequence ID" value="RUQ29388.1"/>
    <property type="molecule type" value="Genomic_DNA"/>
</dbReference>
<dbReference type="Proteomes" id="UP000267430">
    <property type="component" value="Unassembled WGS sequence"/>
</dbReference>
<dbReference type="PANTHER" id="PTHR43179:SF7">
    <property type="entry name" value="RHAMNOSYLTRANSFERASE WBBL"/>
    <property type="match status" value="1"/>
</dbReference>
<feature type="domain" description="Glycosyltransferase 2-like" evidence="1">
    <location>
        <begin position="36"/>
        <end position="147"/>
    </location>
</feature>
<dbReference type="InterPro" id="IPR029044">
    <property type="entry name" value="Nucleotide-diphossugar_trans"/>
</dbReference>
<gene>
    <name evidence="2" type="ORF">ELQ35_10550</name>
</gene>
<evidence type="ECO:0000259" key="1">
    <source>
        <dbReference type="Pfam" id="PF00535"/>
    </source>
</evidence>
<dbReference type="CDD" id="cd04186">
    <property type="entry name" value="GT_2_like_c"/>
    <property type="match status" value="1"/>
</dbReference>
<organism evidence="2 3">
    <name type="scientific">Peribacillus cavernae</name>
    <dbReference type="NCBI Taxonomy" id="1674310"/>
    <lineage>
        <taxon>Bacteria</taxon>
        <taxon>Bacillati</taxon>
        <taxon>Bacillota</taxon>
        <taxon>Bacilli</taxon>
        <taxon>Bacillales</taxon>
        <taxon>Bacillaceae</taxon>
        <taxon>Peribacillus</taxon>
    </lineage>
</organism>
<keyword evidence="2" id="KW-0808">Transferase</keyword>
<dbReference type="RefSeq" id="WP_126864801.1">
    <property type="nucleotide sequence ID" value="NZ_JAUSTX010000006.1"/>
</dbReference>
<dbReference type="Pfam" id="PF00535">
    <property type="entry name" value="Glycos_transf_2"/>
    <property type="match status" value="2"/>
</dbReference>
<evidence type="ECO:0000313" key="2">
    <source>
        <dbReference type="EMBL" id="RUQ29388.1"/>
    </source>
</evidence>
<dbReference type="GO" id="GO:0016740">
    <property type="term" value="F:transferase activity"/>
    <property type="evidence" value="ECO:0007669"/>
    <property type="project" value="UniProtKB-KW"/>
</dbReference>
<comment type="caution">
    <text evidence="2">The sequence shown here is derived from an EMBL/GenBank/DDBJ whole genome shotgun (WGS) entry which is preliminary data.</text>
</comment>
<accession>A0A3S0U3B5</accession>
<dbReference type="OrthoDB" id="8936324at2"/>